<dbReference type="InterPro" id="IPR025827">
    <property type="entry name" value="Zn_ribbon_recom_dom"/>
</dbReference>
<dbReference type="InterPro" id="IPR036162">
    <property type="entry name" value="Resolvase-like_N_sf"/>
</dbReference>
<dbReference type="CDD" id="cd00338">
    <property type="entry name" value="Ser_Recombinase"/>
    <property type="match status" value="1"/>
</dbReference>
<feature type="domain" description="Recombinase" evidence="2">
    <location>
        <begin position="168"/>
        <end position="313"/>
    </location>
</feature>
<organism evidence="3 4">
    <name type="scientific">Labrys miyagiensis</name>
    <dbReference type="NCBI Taxonomy" id="346912"/>
    <lineage>
        <taxon>Bacteria</taxon>
        <taxon>Pseudomonadati</taxon>
        <taxon>Pseudomonadota</taxon>
        <taxon>Alphaproteobacteria</taxon>
        <taxon>Hyphomicrobiales</taxon>
        <taxon>Xanthobacteraceae</taxon>
        <taxon>Labrys</taxon>
    </lineage>
</organism>
<dbReference type="InterPro" id="IPR050639">
    <property type="entry name" value="SSR_resolvase"/>
</dbReference>
<gene>
    <name evidence="3" type="ORF">GCM10007874_40410</name>
</gene>
<sequence length="695" mass="77420">MSKITPDHLGRAAVVYVRQSTMAQVVGNLESQRRQYELAAAAKVAGFASVTVIDDDLGRSGSGSVERPGFERLVALVCSGGIGAVYCIEASRLARNGRDWHHLIDLCALTGALVVDPDGIYDPRVVNDRLLLGLKGTMSEYELSLMRQRGLASRNAKAQRGEFRFMLPPGFCWSETGKVEKDPDEHVQEAVRLVFTKFRELGSARQVFLWLRDADIKMPVVRRNVEVYKLVWKAPAYHTVVQILHNPLYAGVYAFGRNGQSTQVVDGRARKKNGTKRPREEWSAFLRDNHEGYISWQEFEENELLLLENAYMKKNCDRKSGRGGRALLTGLMRCGRCGRMVRVNYGTMKGNAHRYQCRGDEEGVGVGVCIGIGGVRVDRAVALACLEAVSDRAVEAAVFAADQIEQSDNDVIAAVARNLEAARYEASLAARRYEMVDPAKRHVARELETRWNGALEHVAELEARIDELRSAAAARPRIDRTALVRLAQDLPAVWNAPSTDTRTKQRLIHVLIKEIIFDLDAATNEAVLVVHWNGGRHTEIRVARVKTGRYPQDLAPTAVEALRKLAGHWPDKELAVSLNRMRCKTGEGETWTTVRVQEMRKRLGLPEYDPEGSDGKMISLGKAAQQLGICIGSAKTLVLKGVLPATQHMPGAQWLVPVEALTSEPVQIGVQKIIDRRPQYYEDYQYDKVVRLPGI</sequence>
<accession>A0ABQ6CLG5</accession>
<keyword evidence="4" id="KW-1185">Reference proteome</keyword>
<dbReference type="Gene3D" id="3.40.50.1390">
    <property type="entry name" value="Resolvase, N-terminal catalytic domain"/>
    <property type="match status" value="1"/>
</dbReference>
<dbReference type="Gene3D" id="3.90.1750.20">
    <property type="entry name" value="Putative Large Serine Recombinase, Chain B, Domain 2"/>
    <property type="match status" value="1"/>
</dbReference>
<name>A0ABQ6CLG5_9HYPH</name>
<dbReference type="PANTHER" id="PTHR30461">
    <property type="entry name" value="DNA-INVERTASE FROM LAMBDOID PROPHAGE"/>
    <property type="match status" value="1"/>
</dbReference>
<reference evidence="4" key="1">
    <citation type="journal article" date="2019" name="Int. J. Syst. Evol. Microbiol.">
        <title>The Global Catalogue of Microorganisms (GCM) 10K type strain sequencing project: providing services to taxonomists for standard genome sequencing and annotation.</title>
        <authorList>
            <consortium name="The Broad Institute Genomics Platform"/>
            <consortium name="The Broad Institute Genome Sequencing Center for Infectious Disease"/>
            <person name="Wu L."/>
            <person name="Ma J."/>
        </authorList>
    </citation>
    <scope>NUCLEOTIDE SEQUENCE [LARGE SCALE GENOMIC DNA]</scope>
    <source>
        <strain evidence="4">NBRC 101365</strain>
    </source>
</reference>
<dbReference type="PANTHER" id="PTHR30461:SF23">
    <property type="entry name" value="DNA RECOMBINASE-RELATED"/>
    <property type="match status" value="1"/>
</dbReference>
<comment type="caution">
    <text evidence="3">The sequence shown here is derived from an EMBL/GenBank/DDBJ whole genome shotgun (WGS) entry which is preliminary data.</text>
</comment>
<dbReference type="Proteomes" id="UP001156882">
    <property type="component" value="Unassembled WGS sequence"/>
</dbReference>
<dbReference type="RefSeq" id="WP_284314095.1">
    <property type="nucleotide sequence ID" value="NZ_BSPC01000039.1"/>
</dbReference>
<dbReference type="InterPro" id="IPR038109">
    <property type="entry name" value="DNA_bind_recomb_sf"/>
</dbReference>
<dbReference type="EMBL" id="BSPC01000039">
    <property type="protein sequence ID" value="GLS21024.1"/>
    <property type="molecule type" value="Genomic_DNA"/>
</dbReference>
<dbReference type="SMART" id="SM00857">
    <property type="entry name" value="Resolvase"/>
    <property type="match status" value="1"/>
</dbReference>
<feature type="domain" description="Resolvase/invertase-type recombinase catalytic" evidence="1">
    <location>
        <begin position="12"/>
        <end position="161"/>
    </location>
</feature>
<dbReference type="InterPro" id="IPR006119">
    <property type="entry name" value="Resolv_N"/>
</dbReference>
<proteinExistence type="predicted"/>
<protein>
    <submittedName>
        <fullName evidence="3">DNA recombinase</fullName>
    </submittedName>
</protein>
<dbReference type="PROSITE" id="PS51737">
    <property type="entry name" value="RECOMBINASE_DNA_BIND"/>
    <property type="match status" value="1"/>
</dbReference>
<dbReference type="SUPFAM" id="SSF53041">
    <property type="entry name" value="Resolvase-like"/>
    <property type="match status" value="1"/>
</dbReference>
<dbReference type="Pfam" id="PF13408">
    <property type="entry name" value="Zn_ribbon_recom"/>
    <property type="match status" value="1"/>
</dbReference>
<dbReference type="InterPro" id="IPR011109">
    <property type="entry name" value="DNA_bind_recombinase_dom"/>
</dbReference>
<dbReference type="PROSITE" id="PS51736">
    <property type="entry name" value="RECOMBINASES_3"/>
    <property type="match status" value="1"/>
</dbReference>
<dbReference type="Pfam" id="PF00239">
    <property type="entry name" value="Resolvase"/>
    <property type="match status" value="1"/>
</dbReference>
<evidence type="ECO:0000313" key="4">
    <source>
        <dbReference type="Proteomes" id="UP001156882"/>
    </source>
</evidence>
<evidence type="ECO:0000259" key="1">
    <source>
        <dbReference type="PROSITE" id="PS51736"/>
    </source>
</evidence>
<evidence type="ECO:0000259" key="2">
    <source>
        <dbReference type="PROSITE" id="PS51737"/>
    </source>
</evidence>
<evidence type="ECO:0000313" key="3">
    <source>
        <dbReference type="EMBL" id="GLS21024.1"/>
    </source>
</evidence>
<dbReference type="Pfam" id="PF07508">
    <property type="entry name" value="Recombinase"/>
    <property type="match status" value="1"/>
</dbReference>